<evidence type="ECO:0000259" key="7">
    <source>
        <dbReference type="Pfam" id="PF01266"/>
    </source>
</evidence>
<evidence type="ECO:0000256" key="4">
    <source>
        <dbReference type="ARBA" id="ARBA00022827"/>
    </source>
</evidence>
<dbReference type="EMBL" id="JADJZA010000001">
    <property type="protein sequence ID" value="MBK9295663.1"/>
    <property type="molecule type" value="Genomic_DNA"/>
</dbReference>
<keyword evidence="4" id="KW-0274">FAD</keyword>
<evidence type="ECO:0000256" key="5">
    <source>
        <dbReference type="ARBA" id="ARBA00023002"/>
    </source>
</evidence>
<dbReference type="Gene3D" id="3.50.50.60">
    <property type="entry name" value="FAD/NAD(P)-binding domain"/>
    <property type="match status" value="1"/>
</dbReference>
<evidence type="ECO:0000313" key="9">
    <source>
        <dbReference type="EMBL" id="MBK9295663.1"/>
    </source>
</evidence>
<comment type="caution">
    <text evidence="9">The sequence shown here is derived from an EMBL/GenBank/DDBJ whole genome shotgun (WGS) entry which is preliminary data.</text>
</comment>
<proteinExistence type="inferred from homology"/>
<evidence type="ECO:0000256" key="3">
    <source>
        <dbReference type="ARBA" id="ARBA00022630"/>
    </source>
</evidence>
<comment type="cofactor">
    <cofactor evidence="1">
        <name>FAD</name>
        <dbReference type="ChEBI" id="CHEBI:57692"/>
    </cofactor>
</comment>
<organism evidence="9 10">
    <name type="scientific">Candidatus Neomicrothrix subdominans</name>
    <dbReference type="NCBI Taxonomy" id="2954438"/>
    <lineage>
        <taxon>Bacteria</taxon>
        <taxon>Bacillati</taxon>
        <taxon>Actinomycetota</taxon>
        <taxon>Acidimicrobiia</taxon>
        <taxon>Acidimicrobiales</taxon>
        <taxon>Microthrixaceae</taxon>
        <taxon>Candidatus Neomicrothrix</taxon>
    </lineage>
</organism>
<evidence type="ECO:0000313" key="10">
    <source>
        <dbReference type="Proteomes" id="UP000727993"/>
    </source>
</evidence>
<comment type="similarity">
    <text evidence="2">Belongs to the ETF-QO/FixC family.</text>
</comment>
<dbReference type="PRINTS" id="PR00420">
    <property type="entry name" value="RNGMNOXGNASE"/>
</dbReference>
<dbReference type="PANTHER" id="PTHR43624">
    <property type="entry name" value="ELECTRON TRANSFER FLAVOPROTEIN-QUINONE OXIDOREDUCTASE YDIS-RELATED"/>
    <property type="match status" value="1"/>
</dbReference>
<feature type="domain" description="FAD dependent oxidoreductase" evidence="7">
    <location>
        <begin position="19"/>
        <end position="72"/>
    </location>
</feature>
<dbReference type="Proteomes" id="UP000727993">
    <property type="component" value="Unassembled WGS sequence"/>
</dbReference>
<dbReference type="Pfam" id="PF26311">
    <property type="entry name" value="ETF-QO_FixC_C"/>
    <property type="match status" value="1"/>
</dbReference>
<sequence length="484" mass="50738">MATSEHNPDAVPPGVNRVDAVVVGAGPAGSAAALELARAGRSVVLLERGPFPGSKNMYGGVIYGRILDDLVPNWTDEMPIQRWVTRRQTMVLTETQAMTVDFRSEAWGKPPYNGATAFRPDFDSWLASKATDAGAQLACSTTATGLIFEGDDPNGPAGEAEGSDGPRGAGPPGAGSRRGAGPGAPAGRGKVIGVRTDRPDGDLYADVVIAADGVNSFLAKEAGMYPHGEAANFTVGIKEVVSLPRTVIEDRFGVRGRHGTDIEIIGATGDVPGGGFVYTNLDSVAVGLVLSLPALAAGGRRPEELLAELKAHPAIAPLIDGGEVSEFSAHVIPEAGYDMMPELVTDGMVVCGDAAAMCLASGIWLEGVNFAIGAGAAAGRAAAVALDSGDTSAEGLASYVDRLERSFVLSDHRRLRQAPHLVMSERMQQHYPQLICNTVERVFRVDNPRPKPQMHEIIFDEVRRSGLKVADLARDGLAALRTFG</sequence>
<feature type="domain" description="FixC-like C-terminal" evidence="8">
    <location>
        <begin position="419"/>
        <end position="482"/>
    </location>
</feature>
<evidence type="ECO:0000256" key="1">
    <source>
        <dbReference type="ARBA" id="ARBA00001974"/>
    </source>
</evidence>
<dbReference type="GO" id="GO:0016491">
    <property type="term" value="F:oxidoreductase activity"/>
    <property type="evidence" value="ECO:0007669"/>
    <property type="project" value="UniProtKB-KW"/>
</dbReference>
<dbReference type="InterPro" id="IPR039651">
    <property type="entry name" value="FixC-like"/>
</dbReference>
<gene>
    <name evidence="9" type="ORF">IPN02_02060</name>
</gene>
<evidence type="ECO:0000259" key="8">
    <source>
        <dbReference type="Pfam" id="PF26311"/>
    </source>
</evidence>
<protein>
    <submittedName>
        <fullName evidence="9">FAD-dependent oxidoreductase</fullName>
    </submittedName>
</protein>
<keyword evidence="5" id="KW-0560">Oxidoreductase</keyword>
<dbReference type="InterPro" id="IPR059103">
    <property type="entry name" value="FixC-like_C"/>
</dbReference>
<dbReference type="Gene3D" id="3.30.9.90">
    <property type="match status" value="1"/>
</dbReference>
<evidence type="ECO:0000256" key="2">
    <source>
        <dbReference type="ARBA" id="ARBA00006796"/>
    </source>
</evidence>
<dbReference type="PANTHER" id="PTHR43624:SF2">
    <property type="entry name" value="ELECTRON TRANSFER FLAVOPROTEIN-QUINONE OXIDOREDUCTASE YDIS-RELATED"/>
    <property type="match status" value="1"/>
</dbReference>
<dbReference type="InterPro" id="IPR006076">
    <property type="entry name" value="FAD-dep_OxRdtase"/>
</dbReference>
<reference evidence="9 10" key="1">
    <citation type="submission" date="2020-10" db="EMBL/GenBank/DDBJ databases">
        <title>Connecting structure to function with the recovery of over 1000 high-quality activated sludge metagenome-assembled genomes encoding full-length rRNA genes using long-read sequencing.</title>
        <authorList>
            <person name="Singleton C.M."/>
            <person name="Petriglieri F."/>
            <person name="Kristensen J.M."/>
            <person name="Kirkegaard R.H."/>
            <person name="Michaelsen T.Y."/>
            <person name="Andersen M.H."/>
            <person name="Karst S.M."/>
            <person name="Dueholm M.S."/>
            <person name="Nielsen P.H."/>
            <person name="Albertsen M."/>
        </authorList>
    </citation>
    <scope>NUCLEOTIDE SEQUENCE [LARGE SCALE GENOMIC DNA]</scope>
    <source>
        <strain evidence="9">Lyne_18-Q3-R50-59_MAXAC.006</strain>
    </source>
</reference>
<evidence type="ECO:0000256" key="6">
    <source>
        <dbReference type="SAM" id="MobiDB-lite"/>
    </source>
</evidence>
<dbReference type="Pfam" id="PF01266">
    <property type="entry name" value="DAO"/>
    <property type="match status" value="1"/>
</dbReference>
<feature type="compositionally biased region" description="Gly residues" evidence="6">
    <location>
        <begin position="165"/>
        <end position="186"/>
    </location>
</feature>
<keyword evidence="3" id="KW-0285">Flavoprotein</keyword>
<dbReference type="SUPFAM" id="SSF51905">
    <property type="entry name" value="FAD/NAD(P)-binding domain"/>
    <property type="match status" value="1"/>
</dbReference>
<feature type="region of interest" description="Disordered" evidence="6">
    <location>
        <begin position="146"/>
        <end position="194"/>
    </location>
</feature>
<accession>A0A936TBZ8</accession>
<dbReference type="AlphaFoldDB" id="A0A936TBZ8"/>
<dbReference type="SUPFAM" id="SSF54373">
    <property type="entry name" value="FAD-linked reductases, C-terminal domain"/>
    <property type="match status" value="1"/>
</dbReference>
<name>A0A936TBZ8_9ACTN</name>
<dbReference type="InterPro" id="IPR036188">
    <property type="entry name" value="FAD/NAD-bd_sf"/>
</dbReference>